<evidence type="ECO:0000256" key="3">
    <source>
        <dbReference type="ARBA" id="ARBA00022670"/>
    </source>
</evidence>
<keyword evidence="7 9" id="KW-1133">Transmembrane helix</keyword>
<gene>
    <name evidence="9" type="primary">lspA</name>
    <name evidence="11" type="ORF">B5808_20315</name>
</gene>
<comment type="pathway">
    <text evidence="9">Protein modification; lipoprotein biosynthesis (signal peptide cleavage).</text>
</comment>
<keyword evidence="2 9" id="KW-1003">Cell membrane</keyword>
<dbReference type="GO" id="GO:0004190">
    <property type="term" value="F:aspartic-type endopeptidase activity"/>
    <property type="evidence" value="ECO:0007669"/>
    <property type="project" value="UniProtKB-UniRule"/>
</dbReference>
<keyword evidence="5 9" id="KW-0064">Aspartyl protease</keyword>
<dbReference type="GO" id="GO:0006508">
    <property type="term" value="P:proteolysis"/>
    <property type="evidence" value="ECO:0007669"/>
    <property type="project" value="UniProtKB-KW"/>
</dbReference>
<keyword evidence="3 9" id="KW-0645">Protease</keyword>
<evidence type="ECO:0000256" key="5">
    <source>
        <dbReference type="ARBA" id="ARBA00022750"/>
    </source>
</evidence>
<name>A0A1X9LRD0_9MICO</name>
<feature type="transmembrane region" description="Helical" evidence="9">
    <location>
        <begin position="62"/>
        <end position="86"/>
    </location>
</feature>
<dbReference type="EC" id="3.4.23.36" evidence="9"/>
<dbReference type="PRINTS" id="PR00781">
    <property type="entry name" value="LIPOSIGPTASE"/>
</dbReference>
<protein>
    <recommendedName>
        <fullName evidence="9">Lipoprotein signal peptidase</fullName>
        <ecNumber evidence="9">3.4.23.36</ecNumber>
    </recommendedName>
    <alternativeName>
        <fullName evidence="9">Prolipoprotein signal peptidase</fullName>
    </alternativeName>
    <alternativeName>
        <fullName evidence="9">Signal peptidase II</fullName>
        <shortName evidence="9">SPase II</shortName>
    </alternativeName>
</protein>
<sequence length="176" mass="17927">MPTARRLRASQIVLALAVAATAIVSDQLTKLWAGAALSESSRVPLIGDVLGLQLAFNSGMSFSLGAGLTPLITGFALVASAALLVAILRTRSLVMATALGLILGGAIGNIIDRFATDPGWGNGKVTDFLAYGDAFIGNLADVLVGAGVVLGLLAAFHKRPSLEPTSPNTADQTEGE</sequence>
<comment type="catalytic activity">
    <reaction evidence="9">
        <text>Release of signal peptides from bacterial membrane prolipoproteins. Hydrolyzes -Xaa-Yaa-Zaa-|-(S,diacylglyceryl)Cys-, in which Xaa is hydrophobic (preferably Leu), and Yaa (Ala or Ser) and Zaa (Gly or Ala) have small, neutral side chains.</text>
        <dbReference type="EC" id="3.4.23.36"/>
    </reaction>
</comment>
<evidence type="ECO:0000256" key="2">
    <source>
        <dbReference type="ARBA" id="ARBA00022475"/>
    </source>
</evidence>
<evidence type="ECO:0000256" key="1">
    <source>
        <dbReference type="ARBA" id="ARBA00006139"/>
    </source>
</evidence>
<feature type="active site" evidence="9">
    <location>
        <position position="127"/>
    </location>
</feature>
<dbReference type="HAMAP" id="MF_00161">
    <property type="entry name" value="LspA"/>
    <property type="match status" value="1"/>
</dbReference>
<feature type="transmembrane region" description="Helical" evidence="9">
    <location>
        <begin position="93"/>
        <end position="115"/>
    </location>
</feature>
<feature type="transmembrane region" description="Helical" evidence="9">
    <location>
        <begin position="135"/>
        <end position="156"/>
    </location>
</feature>
<evidence type="ECO:0000256" key="6">
    <source>
        <dbReference type="ARBA" id="ARBA00022801"/>
    </source>
</evidence>
<dbReference type="AlphaFoldDB" id="A0A1X9LRD0"/>
<evidence type="ECO:0000256" key="7">
    <source>
        <dbReference type="ARBA" id="ARBA00022989"/>
    </source>
</evidence>
<keyword evidence="8 9" id="KW-0472">Membrane</keyword>
<comment type="caution">
    <text evidence="9">Lacks conserved residue(s) required for the propagation of feature annotation.</text>
</comment>
<keyword evidence="4 9" id="KW-0812">Transmembrane</keyword>
<dbReference type="PANTHER" id="PTHR33695">
    <property type="entry name" value="LIPOPROTEIN SIGNAL PEPTIDASE"/>
    <property type="match status" value="1"/>
</dbReference>
<dbReference type="PANTHER" id="PTHR33695:SF1">
    <property type="entry name" value="LIPOPROTEIN SIGNAL PEPTIDASE"/>
    <property type="match status" value="1"/>
</dbReference>
<evidence type="ECO:0000313" key="11">
    <source>
        <dbReference type="EMBL" id="ARJ07745.1"/>
    </source>
</evidence>
<dbReference type="KEGG" id="cphy:B5808_20315"/>
<organism evidence="11 12">
    <name type="scientific">Cnuibacter physcomitrellae</name>
    <dbReference type="NCBI Taxonomy" id="1619308"/>
    <lineage>
        <taxon>Bacteria</taxon>
        <taxon>Bacillati</taxon>
        <taxon>Actinomycetota</taxon>
        <taxon>Actinomycetes</taxon>
        <taxon>Micrococcales</taxon>
        <taxon>Microbacteriaceae</taxon>
        <taxon>Cnuibacter</taxon>
    </lineage>
</organism>
<dbReference type="InterPro" id="IPR001872">
    <property type="entry name" value="Peptidase_A8"/>
</dbReference>
<comment type="similarity">
    <text evidence="1 9 10">Belongs to the peptidase A8 family.</text>
</comment>
<evidence type="ECO:0000256" key="9">
    <source>
        <dbReference type="HAMAP-Rule" id="MF_00161"/>
    </source>
</evidence>
<evidence type="ECO:0000313" key="12">
    <source>
        <dbReference type="Proteomes" id="UP000192775"/>
    </source>
</evidence>
<feature type="active site" evidence="9">
    <location>
        <position position="141"/>
    </location>
</feature>
<evidence type="ECO:0000256" key="8">
    <source>
        <dbReference type="ARBA" id="ARBA00023136"/>
    </source>
</evidence>
<comment type="subcellular location">
    <subcellularLocation>
        <location evidence="9">Cell membrane</location>
        <topology evidence="9">Multi-pass membrane protein</topology>
    </subcellularLocation>
</comment>
<dbReference type="PROSITE" id="PS00855">
    <property type="entry name" value="SPASE_II"/>
    <property type="match status" value="1"/>
</dbReference>
<evidence type="ECO:0000256" key="10">
    <source>
        <dbReference type="RuleBase" id="RU004181"/>
    </source>
</evidence>
<dbReference type="RefSeq" id="WP_085021880.1">
    <property type="nucleotide sequence ID" value="NZ_BMHD01000004.1"/>
</dbReference>
<dbReference type="Pfam" id="PF01252">
    <property type="entry name" value="Peptidase_A8"/>
    <property type="match status" value="1"/>
</dbReference>
<dbReference type="GO" id="GO:0005886">
    <property type="term" value="C:plasma membrane"/>
    <property type="evidence" value="ECO:0007669"/>
    <property type="project" value="UniProtKB-SubCell"/>
</dbReference>
<dbReference type="EMBL" id="CP020717">
    <property type="protein sequence ID" value="ARJ07745.1"/>
    <property type="molecule type" value="Genomic_DNA"/>
</dbReference>
<keyword evidence="12" id="KW-1185">Reference proteome</keyword>
<keyword evidence="11" id="KW-0614">Plasmid</keyword>
<dbReference type="Proteomes" id="UP000192775">
    <property type="component" value="Plasmid unnamed2"/>
</dbReference>
<dbReference type="UniPathway" id="UPA00665"/>
<comment type="function">
    <text evidence="9">This protein specifically catalyzes the removal of signal peptides from prolipoproteins.</text>
</comment>
<geneLocation type="plasmid" evidence="11">
    <name>unnamed2</name>
</geneLocation>
<proteinExistence type="inferred from homology"/>
<accession>A0A1X9LRD0</accession>
<evidence type="ECO:0000256" key="4">
    <source>
        <dbReference type="ARBA" id="ARBA00022692"/>
    </source>
</evidence>
<reference evidence="11 12" key="1">
    <citation type="submission" date="2017-04" db="EMBL/GenBank/DDBJ databases">
        <authorList>
            <person name="Afonso C.L."/>
            <person name="Miller P.J."/>
            <person name="Scott M.A."/>
            <person name="Spackman E."/>
            <person name="Goraichik I."/>
            <person name="Dimitrov K.M."/>
            <person name="Suarez D.L."/>
            <person name="Swayne D.E."/>
        </authorList>
    </citation>
    <scope>NUCLEOTIDE SEQUENCE [LARGE SCALE GENOMIC DNA]</scope>
    <source>
        <strain evidence="12">XA(T)</strain>
        <plasmid evidence="12">Plasmid unnamed2</plasmid>
    </source>
</reference>
<keyword evidence="6 9" id="KW-0378">Hydrolase</keyword>